<feature type="transmembrane region" description="Helical" evidence="4">
    <location>
        <begin position="7"/>
        <end position="29"/>
    </location>
</feature>
<dbReference type="RefSeq" id="WP_136136840.1">
    <property type="nucleotide sequence ID" value="NZ_SDGV01000015.1"/>
</dbReference>
<dbReference type="InterPro" id="IPR036097">
    <property type="entry name" value="HisK_dim/P_sf"/>
</dbReference>
<evidence type="ECO:0000256" key="2">
    <source>
        <dbReference type="ARBA" id="ARBA00012438"/>
    </source>
</evidence>
<dbReference type="InterPro" id="IPR003661">
    <property type="entry name" value="HisK_dim/P_dom"/>
</dbReference>
<dbReference type="SUPFAM" id="SSF47384">
    <property type="entry name" value="Homodimeric domain of signal transducing histidine kinase"/>
    <property type="match status" value="1"/>
</dbReference>
<dbReference type="AlphaFoldDB" id="A0A4S3B8D1"/>
<dbReference type="GO" id="GO:0000155">
    <property type="term" value="F:phosphorelay sensor kinase activity"/>
    <property type="evidence" value="ECO:0007669"/>
    <property type="project" value="InterPro"/>
</dbReference>
<dbReference type="EMBL" id="SDGV01000015">
    <property type="protein sequence ID" value="THB61145.1"/>
    <property type="molecule type" value="Genomic_DNA"/>
</dbReference>
<gene>
    <name evidence="6" type="ORF">ESZ54_06395</name>
</gene>
<dbReference type="EC" id="2.7.13.3" evidence="2"/>
<feature type="transmembrane region" description="Helical" evidence="4">
    <location>
        <begin position="147"/>
        <end position="170"/>
    </location>
</feature>
<keyword evidence="7" id="KW-1185">Reference proteome</keyword>
<keyword evidence="4" id="KW-1133">Transmembrane helix</keyword>
<keyword evidence="3" id="KW-0808">Transferase</keyword>
<feature type="domain" description="Signal transduction histidine kinase dimerisation/phosphoacceptor" evidence="5">
    <location>
        <begin position="180"/>
        <end position="211"/>
    </location>
</feature>
<dbReference type="Proteomes" id="UP000310506">
    <property type="component" value="Unassembled WGS sequence"/>
</dbReference>
<dbReference type="OrthoDB" id="368131at2"/>
<keyword evidence="3" id="KW-0418">Kinase</keyword>
<evidence type="ECO:0000313" key="6">
    <source>
        <dbReference type="EMBL" id="THB61145.1"/>
    </source>
</evidence>
<keyword evidence="4" id="KW-0812">Transmembrane</keyword>
<proteinExistence type="predicted"/>
<organism evidence="6 7">
    <name type="scientific">Vagococcus silagei</name>
    <dbReference type="NCBI Taxonomy" id="2508885"/>
    <lineage>
        <taxon>Bacteria</taxon>
        <taxon>Bacillati</taxon>
        <taxon>Bacillota</taxon>
        <taxon>Bacilli</taxon>
        <taxon>Lactobacillales</taxon>
        <taxon>Enterococcaceae</taxon>
        <taxon>Vagococcus</taxon>
    </lineage>
</organism>
<comment type="caution">
    <text evidence="6">The sequence shown here is derived from an EMBL/GenBank/DDBJ whole genome shotgun (WGS) entry which is preliminary data.</text>
</comment>
<dbReference type="CDD" id="cd00082">
    <property type="entry name" value="HisKA"/>
    <property type="match status" value="1"/>
</dbReference>
<sequence length="221" mass="25860">MKLWKKSFYLSSAIFLSLILGGVTLNLMVEYVHMLKNETIFFTNLVQSSDLIVDELAIDRKNDMVTDIIETSKNELLFYYDVRKGDEVIFANTPQNLKEFSIETKEKIDLVKVKQHQVLIINKSMETKNGVMDVTFRKNISKSYSAYWQKVCVTYLIGIVISSLLSYFLYYQMKKIYRPIQNLSHELRTPLTLIKGYSDMMMRMKTSEEQKISMSSEIYEA</sequence>
<keyword evidence="4" id="KW-0472">Membrane</keyword>
<dbReference type="Pfam" id="PF00512">
    <property type="entry name" value="HisKA"/>
    <property type="match status" value="1"/>
</dbReference>
<comment type="catalytic activity">
    <reaction evidence="1">
        <text>ATP + protein L-histidine = ADP + protein N-phospho-L-histidine.</text>
        <dbReference type="EC" id="2.7.13.3"/>
    </reaction>
</comment>
<reference evidence="6 7" key="1">
    <citation type="submission" date="2019-01" db="EMBL/GenBank/DDBJ databases">
        <title>Vagococcus silagei sp. nov. isolated from brewer's grain.</title>
        <authorList>
            <person name="Guu J.-R."/>
        </authorList>
    </citation>
    <scope>NUCLEOTIDE SEQUENCE [LARGE SCALE GENOMIC DNA]</scope>
    <source>
        <strain evidence="6 7">2B-2</strain>
    </source>
</reference>
<protein>
    <recommendedName>
        <fullName evidence="2">histidine kinase</fullName>
        <ecNumber evidence="2">2.7.13.3</ecNumber>
    </recommendedName>
</protein>
<accession>A0A4S3B8D1</accession>
<evidence type="ECO:0000256" key="3">
    <source>
        <dbReference type="ARBA" id="ARBA00022777"/>
    </source>
</evidence>
<evidence type="ECO:0000256" key="1">
    <source>
        <dbReference type="ARBA" id="ARBA00000085"/>
    </source>
</evidence>
<name>A0A4S3B8D1_9ENTE</name>
<dbReference type="Gene3D" id="1.10.287.130">
    <property type="match status" value="1"/>
</dbReference>
<evidence type="ECO:0000313" key="7">
    <source>
        <dbReference type="Proteomes" id="UP000310506"/>
    </source>
</evidence>
<evidence type="ECO:0000259" key="5">
    <source>
        <dbReference type="Pfam" id="PF00512"/>
    </source>
</evidence>
<evidence type="ECO:0000256" key="4">
    <source>
        <dbReference type="SAM" id="Phobius"/>
    </source>
</evidence>